<proteinExistence type="predicted"/>
<feature type="domain" description="Ig-like" evidence="3">
    <location>
        <begin position="607"/>
        <end position="676"/>
    </location>
</feature>
<feature type="transmembrane region" description="Helical" evidence="2">
    <location>
        <begin position="471"/>
        <end position="491"/>
    </location>
</feature>
<evidence type="ECO:0000259" key="3">
    <source>
        <dbReference type="PROSITE" id="PS50835"/>
    </source>
</evidence>
<dbReference type="Proteomes" id="UP000221080">
    <property type="component" value="Chromosome 26"/>
</dbReference>
<gene>
    <name evidence="5" type="primary">LOC124626379</name>
</gene>
<dbReference type="PANTHER" id="PTHR46013">
    <property type="entry name" value="VASCULAR CELL ADHESION MOLECULE 1"/>
    <property type="match status" value="1"/>
</dbReference>
<keyword evidence="4" id="KW-1185">Reference proteome</keyword>
<feature type="transmembrane region" description="Helical" evidence="2">
    <location>
        <begin position="851"/>
        <end position="874"/>
    </location>
</feature>
<dbReference type="Pfam" id="PF13895">
    <property type="entry name" value="Ig_2"/>
    <property type="match status" value="3"/>
</dbReference>
<reference evidence="4" key="1">
    <citation type="journal article" date="2016" name="Nat. Commun.">
        <title>The channel catfish genome sequence provides insights into the evolution of scale formation in teleosts.</title>
        <authorList>
            <person name="Liu Z."/>
            <person name="Liu S."/>
            <person name="Yao J."/>
            <person name="Bao L."/>
            <person name="Zhang J."/>
            <person name="Li Y."/>
            <person name="Jiang C."/>
            <person name="Sun L."/>
            <person name="Wang R."/>
            <person name="Zhang Y."/>
            <person name="Zhou T."/>
            <person name="Zeng Q."/>
            <person name="Fu Q."/>
            <person name="Gao S."/>
            <person name="Li N."/>
            <person name="Koren S."/>
            <person name="Jiang Y."/>
            <person name="Zimin A."/>
            <person name="Xu P."/>
            <person name="Phillippy A.M."/>
            <person name="Geng X."/>
            <person name="Song L."/>
            <person name="Sun F."/>
            <person name="Li C."/>
            <person name="Wang X."/>
            <person name="Chen A."/>
            <person name="Jin Y."/>
            <person name="Yuan Z."/>
            <person name="Yang Y."/>
            <person name="Tan S."/>
            <person name="Peatman E."/>
            <person name="Lu J."/>
            <person name="Qin Z."/>
            <person name="Dunham R."/>
            <person name="Li Z."/>
            <person name="Sonstegard T."/>
            <person name="Feng J."/>
            <person name="Danzmann R.G."/>
            <person name="Schroeder S."/>
            <person name="Scheffler B."/>
            <person name="Duke M.V."/>
            <person name="Ballard L."/>
            <person name="Kucuktas H."/>
            <person name="Kaltenboeck L."/>
            <person name="Liu H."/>
            <person name="Armbruster J."/>
            <person name="Xie Y."/>
            <person name="Kirby M.L."/>
            <person name="Tian Y."/>
            <person name="Flanagan M.E."/>
            <person name="Mu W."/>
            <person name="Waldbieser G.C."/>
        </authorList>
    </citation>
    <scope>NUCLEOTIDE SEQUENCE [LARGE SCALE GENOMIC DNA]</scope>
    <source>
        <strain evidence="4">SDA103</strain>
    </source>
</reference>
<evidence type="ECO:0000313" key="4">
    <source>
        <dbReference type="Proteomes" id="UP000221080"/>
    </source>
</evidence>
<evidence type="ECO:0000256" key="2">
    <source>
        <dbReference type="SAM" id="Phobius"/>
    </source>
</evidence>
<dbReference type="InterPro" id="IPR003598">
    <property type="entry name" value="Ig_sub2"/>
</dbReference>
<feature type="domain" description="Ig-like" evidence="3">
    <location>
        <begin position="767"/>
        <end position="843"/>
    </location>
</feature>
<reference evidence="5" key="2">
    <citation type="submission" date="2025-08" db="UniProtKB">
        <authorList>
            <consortium name="RefSeq"/>
        </authorList>
    </citation>
    <scope>IDENTIFICATION</scope>
    <source>
        <tissue evidence="5">Blood</tissue>
    </source>
</reference>
<dbReference type="Gene3D" id="2.60.40.10">
    <property type="entry name" value="Immunoglobulins"/>
    <property type="match status" value="7"/>
</dbReference>
<dbReference type="InterPro" id="IPR013783">
    <property type="entry name" value="Ig-like_fold"/>
</dbReference>
<keyword evidence="5" id="KW-0675">Receptor</keyword>
<keyword evidence="2" id="KW-0812">Transmembrane</keyword>
<sequence length="951" mass="104910">MVRPQKRFRSYTREKQFEKILASEEITDFSLRMSPIIAFQLLLFSQLMILGALGNEWSVTYSKLNLCALKGSTVLMNVTYTHPTGLKVKNRFWLINPVKDKEPTDLRNEPGYSGRVEYLGDEQRHFSLRLSDVKKSDEQKYWFRITTKVDRERYQGEPGVRLTVTDLQVIAPAEVTEGQSVVLICKTTCSLTDPTFIWYKNRRDLTTNTPKSNELHLQPVSSEDAGSYSCAVRGYEHLPSPDQTLRVRYPPKNVSVSISSSGEVVEGSSVTLTCSSDANPPVENYTWFKGTTSVGKGNTYTISKIRSEDSGEYKCKCSNEVGHQDSISVTLNVVDCPSKVLNAVIPVIVCLSGLSLVLIVVLLRRKKMYCWSEERTVKHDSVAAQSEASDAPQSGSHSANQDEVHYASIAQPRHAGRTAMRASEQVLYASVQQQRDKVVENRQEDDVQYTSVHLSSSHSLYQDTRRDCSSLLLLLLLKLISVLFQVIPGSLTQKVSHTPSKLCALHHTSVVLPCKCTYPSGQMVTSSAWHYRRSKGTAIERQVAHSLTDGSNCSVTLDRVTHDDAGVYQFSFRTSDSTTDLTNEDGVTLEITDLQMDMEPTLDMVLEGDWVLLTCGSCIPSLTVPIYTWYKDGRQFKQKRADYQLELTNIKVEDEGSYQCSISGHEGLLSSAVNFTVKYPPKNVSVSISSSSEIVEGSSVTLTCSSDANPPVENYTWFKGTTSVGKGNTYTISKIRSEDSGQYKCKCSNEVGHQDSISVTLNVLYPPKNVLVSISSSGEIVEGSSVTLTCSSDANPPVEIYTWFKVNESLPVGSGQNYGALPSGQYYCEAQNQHGSERSAAVSVTLNSGSVIVYVTVGVGLFGLVALLSVLFWLRSKRQKKQKEEHGCQNVGPSAKDDTYAALDLAGRTSDDVYHTLAIAKPSPAADTPTSSDYENIAVCFTLLNSNATTD</sequence>
<dbReference type="GeneID" id="124626379"/>
<dbReference type="OrthoDB" id="10039395at2759"/>
<protein>
    <submittedName>
        <fullName evidence="5">B-cell receptor CD22</fullName>
    </submittedName>
</protein>
<evidence type="ECO:0000313" key="5">
    <source>
        <dbReference type="RefSeq" id="XP_053531928.1"/>
    </source>
</evidence>
<feature type="compositionally biased region" description="Polar residues" evidence="1">
    <location>
        <begin position="383"/>
        <end position="399"/>
    </location>
</feature>
<organism evidence="4 5">
    <name type="scientific">Ictalurus punctatus</name>
    <name type="common">Channel catfish</name>
    <name type="synonym">Silurus punctatus</name>
    <dbReference type="NCBI Taxonomy" id="7998"/>
    <lineage>
        <taxon>Eukaryota</taxon>
        <taxon>Metazoa</taxon>
        <taxon>Chordata</taxon>
        <taxon>Craniata</taxon>
        <taxon>Vertebrata</taxon>
        <taxon>Euteleostomi</taxon>
        <taxon>Actinopterygii</taxon>
        <taxon>Neopterygii</taxon>
        <taxon>Teleostei</taxon>
        <taxon>Ostariophysi</taxon>
        <taxon>Siluriformes</taxon>
        <taxon>Ictaluridae</taxon>
        <taxon>Ictalurus</taxon>
    </lineage>
</organism>
<feature type="domain" description="Ig-like" evidence="3">
    <location>
        <begin position="158"/>
        <end position="246"/>
    </location>
</feature>
<feature type="transmembrane region" description="Helical" evidence="2">
    <location>
        <begin position="340"/>
        <end position="363"/>
    </location>
</feature>
<dbReference type="SUPFAM" id="SSF48726">
    <property type="entry name" value="Immunoglobulin"/>
    <property type="match status" value="7"/>
</dbReference>
<dbReference type="SMART" id="SM00408">
    <property type="entry name" value="IGc2"/>
    <property type="match status" value="5"/>
</dbReference>
<dbReference type="KEGG" id="ipu:124626379"/>
<dbReference type="InterPro" id="IPR007110">
    <property type="entry name" value="Ig-like_dom"/>
</dbReference>
<evidence type="ECO:0000256" key="1">
    <source>
        <dbReference type="SAM" id="MobiDB-lite"/>
    </source>
</evidence>
<dbReference type="RefSeq" id="XP_053531928.1">
    <property type="nucleotide sequence ID" value="XM_053675953.1"/>
</dbReference>
<dbReference type="SMART" id="SM00409">
    <property type="entry name" value="IG"/>
    <property type="match status" value="7"/>
</dbReference>
<dbReference type="Pfam" id="PF13927">
    <property type="entry name" value="Ig_3"/>
    <property type="match status" value="2"/>
</dbReference>
<dbReference type="InterPro" id="IPR036179">
    <property type="entry name" value="Ig-like_dom_sf"/>
</dbReference>
<dbReference type="AlphaFoldDB" id="A0A9F7R8D4"/>
<name>A0A9F7R8D4_ICTPU</name>
<dbReference type="PROSITE" id="PS50835">
    <property type="entry name" value="IG_LIKE"/>
    <property type="match status" value="5"/>
</dbReference>
<keyword evidence="2" id="KW-0472">Membrane</keyword>
<dbReference type="PANTHER" id="PTHR46013:SF4">
    <property type="entry name" value="B-CELL RECEPTOR CD22-RELATED"/>
    <property type="match status" value="1"/>
</dbReference>
<accession>A0A9F7R8D4</accession>
<dbReference type="InterPro" id="IPR003599">
    <property type="entry name" value="Ig_sub"/>
</dbReference>
<feature type="domain" description="Ig-like" evidence="3">
    <location>
        <begin position="251"/>
        <end position="330"/>
    </location>
</feature>
<keyword evidence="2" id="KW-1133">Transmembrane helix</keyword>
<feature type="region of interest" description="Disordered" evidence="1">
    <location>
        <begin position="381"/>
        <end position="401"/>
    </location>
</feature>
<feature type="domain" description="Ig-like" evidence="3">
    <location>
        <begin position="681"/>
        <end position="760"/>
    </location>
</feature>